<reference evidence="1" key="1">
    <citation type="submission" date="2014-11" db="EMBL/GenBank/DDBJ databases">
        <authorList>
            <person name="Amaro Gonzalez C."/>
        </authorList>
    </citation>
    <scope>NUCLEOTIDE SEQUENCE</scope>
</reference>
<sequence length="54" mass="6012">MHLNMLYNFAIGSTYVHHIVCPPFGPFVLVGVRKSCSSTSKVLRHLENFFTASG</sequence>
<organism evidence="1">
    <name type="scientific">Anguilla anguilla</name>
    <name type="common">European freshwater eel</name>
    <name type="synonym">Muraena anguilla</name>
    <dbReference type="NCBI Taxonomy" id="7936"/>
    <lineage>
        <taxon>Eukaryota</taxon>
        <taxon>Metazoa</taxon>
        <taxon>Chordata</taxon>
        <taxon>Craniata</taxon>
        <taxon>Vertebrata</taxon>
        <taxon>Euteleostomi</taxon>
        <taxon>Actinopterygii</taxon>
        <taxon>Neopterygii</taxon>
        <taxon>Teleostei</taxon>
        <taxon>Anguilliformes</taxon>
        <taxon>Anguillidae</taxon>
        <taxon>Anguilla</taxon>
    </lineage>
</organism>
<proteinExistence type="predicted"/>
<protein>
    <submittedName>
        <fullName evidence="1">Uncharacterized protein</fullName>
    </submittedName>
</protein>
<name>A0A0E9PJE7_ANGAN</name>
<dbReference type="AlphaFoldDB" id="A0A0E9PJE7"/>
<dbReference type="EMBL" id="GBXM01104362">
    <property type="protein sequence ID" value="JAH04215.1"/>
    <property type="molecule type" value="Transcribed_RNA"/>
</dbReference>
<reference evidence="1" key="2">
    <citation type="journal article" date="2015" name="Fish Shellfish Immunol.">
        <title>Early steps in the European eel (Anguilla anguilla)-Vibrio vulnificus interaction in the gills: Role of the RtxA13 toxin.</title>
        <authorList>
            <person name="Callol A."/>
            <person name="Pajuelo D."/>
            <person name="Ebbesson L."/>
            <person name="Teles M."/>
            <person name="MacKenzie S."/>
            <person name="Amaro C."/>
        </authorList>
    </citation>
    <scope>NUCLEOTIDE SEQUENCE</scope>
</reference>
<evidence type="ECO:0000313" key="1">
    <source>
        <dbReference type="EMBL" id="JAH04215.1"/>
    </source>
</evidence>
<accession>A0A0E9PJE7</accession>